<feature type="domain" description="HAT C-terminal dimerisation" evidence="2">
    <location>
        <begin position="86"/>
        <end position="166"/>
    </location>
</feature>
<dbReference type="Pfam" id="PF05699">
    <property type="entry name" value="Dimer_Tnp_hAT"/>
    <property type="match status" value="1"/>
</dbReference>
<feature type="non-terminal residue" evidence="3">
    <location>
        <position position="1"/>
    </location>
</feature>
<dbReference type="EMBL" id="JAUCMX010000028">
    <property type="protein sequence ID" value="KAK3508391.1"/>
    <property type="molecule type" value="Genomic_DNA"/>
</dbReference>
<dbReference type="AlphaFoldDB" id="A0AAE0PUK4"/>
<name>A0AAE0PUK4_9TELE</name>
<evidence type="ECO:0000259" key="2">
    <source>
        <dbReference type="Pfam" id="PF05699"/>
    </source>
</evidence>
<evidence type="ECO:0000256" key="1">
    <source>
        <dbReference type="SAM" id="MobiDB-lite"/>
    </source>
</evidence>
<comment type="caution">
    <text evidence="3">The sequence shown here is derived from an EMBL/GenBank/DDBJ whole genome shotgun (WGS) entry which is preliminary data.</text>
</comment>
<dbReference type="InterPro" id="IPR008906">
    <property type="entry name" value="HATC_C_dom"/>
</dbReference>
<dbReference type="Proteomes" id="UP001274896">
    <property type="component" value="Unassembled WGS sequence"/>
</dbReference>
<proteinExistence type="predicted"/>
<evidence type="ECO:0000313" key="4">
    <source>
        <dbReference type="Proteomes" id="UP001274896"/>
    </source>
</evidence>
<protein>
    <recommendedName>
        <fullName evidence="2">HAT C-terminal dimerisation domain-containing protein</fullName>
    </recommendedName>
</protein>
<dbReference type="InterPro" id="IPR012337">
    <property type="entry name" value="RNaseH-like_sf"/>
</dbReference>
<dbReference type="PANTHER" id="PTHR47611:SF3">
    <property type="entry name" value="HAT C-TERMINAL DIMERISATION DOMAIN-CONTAINING PROTEIN"/>
    <property type="match status" value="1"/>
</dbReference>
<dbReference type="GO" id="GO:0046983">
    <property type="term" value="F:protein dimerization activity"/>
    <property type="evidence" value="ECO:0007669"/>
    <property type="project" value="InterPro"/>
</dbReference>
<accession>A0AAE0PUK4</accession>
<dbReference type="PANTHER" id="PTHR47611">
    <property type="entry name" value="HAT DIMERISATION DOMAIN, C-TERMINAL"/>
    <property type="match status" value="1"/>
</dbReference>
<keyword evidence="4" id="KW-1185">Reference proteome</keyword>
<reference evidence="3" key="1">
    <citation type="submission" date="2023-06" db="EMBL/GenBank/DDBJ databases">
        <title>Male Hemibagrus guttatus genome.</title>
        <authorList>
            <person name="Bian C."/>
        </authorList>
    </citation>
    <scope>NUCLEOTIDE SEQUENCE</scope>
    <source>
        <strain evidence="3">Male_cb2023</strain>
        <tissue evidence="3">Muscle</tissue>
    </source>
</reference>
<feature type="region of interest" description="Disordered" evidence="1">
    <location>
        <begin position="24"/>
        <end position="53"/>
    </location>
</feature>
<gene>
    <name evidence="3" type="ORF">QTP70_026017</name>
</gene>
<dbReference type="SUPFAM" id="SSF53098">
    <property type="entry name" value="Ribonuclease H-like"/>
    <property type="match status" value="1"/>
</dbReference>
<sequence>NIFGSRFKTSYTDEDKLQNIKARVMSDMEMSSHKDTSGSVSSTSRENPDIYLPPVGKKARKSLGSFFKMTSAMPAALLLEEAIASEFNSYLLSPSIDSEEDPLKWWRFHQINFPRMSRVAQKYLCIPTTSSPSERVFSTGGNVVTCHRSCLKPEMVDMLVFLAKNL</sequence>
<organism evidence="3 4">
    <name type="scientific">Hemibagrus guttatus</name>
    <dbReference type="NCBI Taxonomy" id="175788"/>
    <lineage>
        <taxon>Eukaryota</taxon>
        <taxon>Metazoa</taxon>
        <taxon>Chordata</taxon>
        <taxon>Craniata</taxon>
        <taxon>Vertebrata</taxon>
        <taxon>Euteleostomi</taxon>
        <taxon>Actinopterygii</taxon>
        <taxon>Neopterygii</taxon>
        <taxon>Teleostei</taxon>
        <taxon>Ostariophysi</taxon>
        <taxon>Siluriformes</taxon>
        <taxon>Bagridae</taxon>
        <taxon>Hemibagrus</taxon>
    </lineage>
</organism>
<feature type="compositionally biased region" description="Basic and acidic residues" evidence="1">
    <location>
        <begin position="24"/>
        <end position="36"/>
    </location>
</feature>
<evidence type="ECO:0000313" key="3">
    <source>
        <dbReference type="EMBL" id="KAK3508391.1"/>
    </source>
</evidence>